<comment type="caution">
    <text evidence="1">The sequence shown here is derived from an EMBL/GenBank/DDBJ whole genome shotgun (WGS) entry which is preliminary data.</text>
</comment>
<sequence length="54" mass="5966">MLSLGSTTKFLLQSIGYYKLLSATQLSSASQVLPSIISIRCYVLCFSTRGRYAK</sequence>
<evidence type="ECO:0000313" key="1">
    <source>
        <dbReference type="EMBL" id="KAG8569494.1"/>
    </source>
</evidence>
<evidence type="ECO:0000313" key="2">
    <source>
        <dbReference type="Proteomes" id="UP000824782"/>
    </source>
</evidence>
<dbReference type="EMBL" id="WNYA01000006">
    <property type="protein sequence ID" value="KAG8569494.1"/>
    <property type="molecule type" value="Genomic_DNA"/>
</dbReference>
<gene>
    <name evidence="1" type="ORF">GDO81_014435</name>
</gene>
<protein>
    <submittedName>
        <fullName evidence="1">Uncharacterized protein</fullName>
    </submittedName>
</protein>
<name>A0AAV7BAC8_ENGPU</name>
<organism evidence="1 2">
    <name type="scientific">Engystomops pustulosus</name>
    <name type="common">Tungara frog</name>
    <name type="synonym">Physalaemus pustulosus</name>
    <dbReference type="NCBI Taxonomy" id="76066"/>
    <lineage>
        <taxon>Eukaryota</taxon>
        <taxon>Metazoa</taxon>
        <taxon>Chordata</taxon>
        <taxon>Craniata</taxon>
        <taxon>Vertebrata</taxon>
        <taxon>Euteleostomi</taxon>
        <taxon>Amphibia</taxon>
        <taxon>Batrachia</taxon>
        <taxon>Anura</taxon>
        <taxon>Neobatrachia</taxon>
        <taxon>Hyloidea</taxon>
        <taxon>Leptodactylidae</taxon>
        <taxon>Leiuperinae</taxon>
        <taxon>Engystomops</taxon>
    </lineage>
</organism>
<dbReference type="AlphaFoldDB" id="A0AAV7BAC8"/>
<reference evidence="1" key="1">
    <citation type="thesis" date="2020" institute="ProQuest LLC" country="789 East Eisenhower Parkway, Ann Arbor, MI, USA">
        <title>Comparative Genomics and Chromosome Evolution.</title>
        <authorList>
            <person name="Mudd A.B."/>
        </authorList>
    </citation>
    <scope>NUCLEOTIDE SEQUENCE</scope>
    <source>
        <strain evidence="1">237g6f4</strain>
        <tissue evidence="1">Blood</tissue>
    </source>
</reference>
<proteinExistence type="predicted"/>
<dbReference type="Proteomes" id="UP000824782">
    <property type="component" value="Unassembled WGS sequence"/>
</dbReference>
<keyword evidence="2" id="KW-1185">Reference proteome</keyword>
<accession>A0AAV7BAC8</accession>